<evidence type="ECO:0000256" key="5">
    <source>
        <dbReference type="ARBA" id="ARBA00022989"/>
    </source>
</evidence>
<name>A0A7W6EX02_9SPHN</name>
<evidence type="ECO:0000256" key="2">
    <source>
        <dbReference type="ARBA" id="ARBA00008017"/>
    </source>
</evidence>
<keyword evidence="5 7" id="KW-1133">Transmembrane helix</keyword>
<dbReference type="Gene3D" id="1.10.287.1260">
    <property type="match status" value="1"/>
</dbReference>
<keyword evidence="7" id="KW-0407">Ion channel</keyword>
<dbReference type="InterPro" id="IPR011066">
    <property type="entry name" value="MscS_channel_C_sf"/>
</dbReference>
<proteinExistence type="inferred from homology"/>
<comment type="function">
    <text evidence="7">Mechanosensitive channel that participates in the regulation of osmotic pressure changes within the cell, opening in response to stretch forces in the membrane lipid bilayer, without the need for other proteins. Contributes to normal resistance to hypoosmotic shock. Forms an ion channel of 1.0 nanosiemens conductance with a slight preference for anions.</text>
</comment>
<dbReference type="SUPFAM" id="SSF82689">
    <property type="entry name" value="Mechanosensitive channel protein MscS (YggB), C-terminal domain"/>
    <property type="match status" value="1"/>
</dbReference>
<protein>
    <recommendedName>
        <fullName evidence="7">Small-conductance mechanosensitive channel</fullName>
    </recommendedName>
</protein>
<evidence type="ECO:0000256" key="3">
    <source>
        <dbReference type="ARBA" id="ARBA00022475"/>
    </source>
</evidence>
<keyword evidence="7" id="KW-0813">Transport</keyword>
<keyword evidence="3" id="KW-1003">Cell membrane</keyword>
<comment type="subunit">
    <text evidence="7">Homoheptamer.</text>
</comment>
<keyword evidence="11" id="KW-1185">Reference proteome</keyword>
<dbReference type="InterPro" id="IPR010920">
    <property type="entry name" value="LSM_dom_sf"/>
</dbReference>
<dbReference type="Pfam" id="PF00924">
    <property type="entry name" value="MS_channel_2nd"/>
    <property type="match status" value="1"/>
</dbReference>
<sequence>MQIIKTSPTPPPAAKDITAQAQLLMSETTSWLAENWLKIAIAVGFAVLIVLLLLTLQKLSQRLCREDDALVNWRTIVGRMAARTKFWFIVIIAARIVAGYAETPVLLDKTISFLFTIAVTVQAAIWARELVLGLVEHRAGGAQHANGALNSAMNIIRALVTFLVFAIASVLILGNLGVNVTGLIAGLGVGGIAIGLAAQGVFSDLFAGISILFDRPFKVGEKVAFGDIIGVVEQIGMRSTRIRLFTGELLIISNKNLMDKEIRNVTKRDHIRLTFMLGVTYETPSATLARIPGMLHELGEAQGAKVARAGFEGFGESSLDFQFIVDVHGSDWGVAHPLRDRLLVAIMDRFAAEGIGLAYPTQTSYTAAPDGTIIMPYPEVNVVAGDLTAVAAAHHT</sequence>
<evidence type="ECO:0000256" key="4">
    <source>
        <dbReference type="ARBA" id="ARBA00022692"/>
    </source>
</evidence>
<evidence type="ECO:0000256" key="6">
    <source>
        <dbReference type="ARBA" id="ARBA00023136"/>
    </source>
</evidence>
<dbReference type="PANTHER" id="PTHR30221">
    <property type="entry name" value="SMALL-CONDUCTANCE MECHANOSENSITIVE CHANNEL"/>
    <property type="match status" value="1"/>
</dbReference>
<dbReference type="GO" id="GO:0005886">
    <property type="term" value="C:plasma membrane"/>
    <property type="evidence" value="ECO:0007669"/>
    <property type="project" value="UniProtKB-SubCell"/>
</dbReference>
<dbReference type="InterPro" id="IPR011014">
    <property type="entry name" value="MscS_channel_TM-2"/>
</dbReference>
<keyword evidence="7" id="KW-0997">Cell inner membrane</keyword>
<dbReference type="Gene3D" id="3.30.70.100">
    <property type="match status" value="1"/>
</dbReference>
<dbReference type="AlphaFoldDB" id="A0A7W6EX02"/>
<accession>A0A7W6EX02</accession>
<evidence type="ECO:0000313" key="10">
    <source>
        <dbReference type="EMBL" id="MBB3861721.1"/>
    </source>
</evidence>
<keyword evidence="7" id="KW-0406">Ion transport</keyword>
<dbReference type="SUPFAM" id="SSF82861">
    <property type="entry name" value="Mechanosensitive channel protein MscS (YggB), transmembrane region"/>
    <property type="match status" value="1"/>
</dbReference>
<dbReference type="InterPro" id="IPR049142">
    <property type="entry name" value="MS_channel_1st"/>
</dbReference>
<dbReference type="InterPro" id="IPR023408">
    <property type="entry name" value="MscS_beta-dom_sf"/>
</dbReference>
<evidence type="ECO:0000313" key="11">
    <source>
        <dbReference type="Proteomes" id="UP000562395"/>
    </source>
</evidence>
<organism evidence="10 11">
    <name type="scientific">Novosphingobium hassiacum</name>
    <dbReference type="NCBI Taxonomy" id="173676"/>
    <lineage>
        <taxon>Bacteria</taxon>
        <taxon>Pseudomonadati</taxon>
        <taxon>Pseudomonadota</taxon>
        <taxon>Alphaproteobacteria</taxon>
        <taxon>Sphingomonadales</taxon>
        <taxon>Sphingomonadaceae</taxon>
        <taxon>Novosphingobium</taxon>
    </lineage>
</organism>
<comment type="subcellular location">
    <subcellularLocation>
        <location evidence="7">Cell inner membrane</location>
        <topology evidence="7">Multi-pass membrane protein</topology>
    </subcellularLocation>
    <subcellularLocation>
        <location evidence="1">Cell membrane</location>
        <topology evidence="1">Multi-pass membrane protein</topology>
    </subcellularLocation>
</comment>
<dbReference type="EMBL" id="JACICY010000007">
    <property type="protein sequence ID" value="MBB3861721.1"/>
    <property type="molecule type" value="Genomic_DNA"/>
</dbReference>
<evidence type="ECO:0000259" key="9">
    <source>
        <dbReference type="Pfam" id="PF21088"/>
    </source>
</evidence>
<keyword evidence="6 7" id="KW-0472">Membrane</keyword>
<evidence type="ECO:0000256" key="1">
    <source>
        <dbReference type="ARBA" id="ARBA00004651"/>
    </source>
</evidence>
<keyword evidence="4 7" id="KW-0812">Transmembrane</keyword>
<dbReference type="RefSeq" id="WP_183614222.1">
    <property type="nucleotide sequence ID" value="NZ_JACICY010000007.1"/>
</dbReference>
<dbReference type="Gene3D" id="2.30.30.60">
    <property type="match status" value="1"/>
</dbReference>
<reference evidence="10 11" key="1">
    <citation type="submission" date="2020-08" db="EMBL/GenBank/DDBJ databases">
        <title>Genomic Encyclopedia of Type Strains, Phase IV (KMG-IV): sequencing the most valuable type-strain genomes for metagenomic binning, comparative biology and taxonomic classification.</title>
        <authorList>
            <person name="Goeker M."/>
        </authorList>
    </citation>
    <scope>NUCLEOTIDE SEQUENCE [LARGE SCALE GENOMIC DNA]</scope>
    <source>
        <strain evidence="10 11">DSM 14552</strain>
    </source>
</reference>
<evidence type="ECO:0000256" key="7">
    <source>
        <dbReference type="RuleBase" id="RU369025"/>
    </source>
</evidence>
<comment type="caution">
    <text evidence="10">The sequence shown here is derived from an EMBL/GenBank/DDBJ whole genome shotgun (WGS) entry which is preliminary data.</text>
</comment>
<feature type="transmembrane region" description="Helical" evidence="7">
    <location>
        <begin position="36"/>
        <end position="56"/>
    </location>
</feature>
<dbReference type="GO" id="GO:0008381">
    <property type="term" value="F:mechanosensitive monoatomic ion channel activity"/>
    <property type="evidence" value="ECO:0007669"/>
    <property type="project" value="InterPro"/>
</dbReference>
<feature type="transmembrane region" description="Helical" evidence="7">
    <location>
        <begin position="84"/>
        <end position="101"/>
    </location>
</feature>
<dbReference type="SUPFAM" id="SSF50182">
    <property type="entry name" value="Sm-like ribonucleoproteins"/>
    <property type="match status" value="1"/>
</dbReference>
<comment type="similarity">
    <text evidence="2 7">Belongs to the MscS (TC 1.A.23) family.</text>
</comment>
<feature type="transmembrane region" description="Helical" evidence="7">
    <location>
        <begin position="184"/>
        <end position="213"/>
    </location>
</feature>
<gene>
    <name evidence="10" type="ORF">GGQ88_003009</name>
</gene>
<dbReference type="Pfam" id="PF21088">
    <property type="entry name" value="MS_channel_1st"/>
    <property type="match status" value="1"/>
</dbReference>
<dbReference type="InterPro" id="IPR006685">
    <property type="entry name" value="MscS_channel_2nd"/>
</dbReference>
<dbReference type="PANTHER" id="PTHR30221:SF1">
    <property type="entry name" value="SMALL-CONDUCTANCE MECHANOSENSITIVE CHANNEL"/>
    <property type="match status" value="1"/>
</dbReference>
<dbReference type="Proteomes" id="UP000562395">
    <property type="component" value="Unassembled WGS sequence"/>
</dbReference>
<feature type="domain" description="Mechanosensitive ion channel MscS" evidence="8">
    <location>
        <begin position="201"/>
        <end position="267"/>
    </location>
</feature>
<feature type="domain" description="Mechanosensitive ion channel transmembrane helices 2/3" evidence="9">
    <location>
        <begin position="159"/>
        <end position="199"/>
    </location>
</feature>
<evidence type="ECO:0000259" key="8">
    <source>
        <dbReference type="Pfam" id="PF00924"/>
    </source>
</evidence>
<dbReference type="InterPro" id="IPR045275">
    <property type="entry name" value="MscS_archaea/bacteria_type"/>
</dbReference>
<feature type="transmembrane region" description="Helical" evidence="7">
    <location>
        <begin position="155"/>
        <end position="178"/>
    </location>
</feature>